<dbReference type="PATRIC" id="fig|997881.3.peg.1354"/>
<protein>
    <submittedName>
        <fullName evidence="2">Uncharacterized protein</fullName>
    </submittedName>
</protein>
<gene>
    <name evidence="2" type="ORF">HMPREF1080_01296</name>
</gene>
<organism evidence="2 3">
    <name type="scientific">Bacteroides fragilis CL05T12C13</name>
    <dbReference type="NCBI Taxonomy" id="997881"/>
    <lineage>
        <taxon>Bacteria</taxon>
        <taxon>Pseudomonadati</taxon>
        <taxon>Bacteroidota</taxon>
        <taxon>Bacteroidia</taxon>
        <taxon>Bacteroidales</taxon>
        <taxon>Bacteroidaceae</taxon>
        <taxon>Bacteroides</taxon>
    </lineage>
</organism>
<keyword evidence="1" id="KW-0812">Transmembrane</keyword>
<dbReference type="AlphaFoldDB" id="I9VXJ3"/>
<keyword evidence="1" id="KW-0472">Membrane</keyword>
<feature type="transmembrane region" description="Helical" evidence="1">
    <location>
        <begin position="12"/>
        <end position="40"/>
    </location>
</feature>
<comment type="caution">
    <text evidence="2">The sequence shown here is derived from an EMBL/GenBank/DDBJ whole genome shotgun (WGS) entry which is preliminary data.</text>
</comment>
<dbReference type="Proteomes" id="UP000003917">
    <property type="component" value="Unassembled WGS sequence"/>
</dbReference>
<keyword evidence="1" id="KW-1133">Transmembrane helix</keyword>
<name>I9VXJ3_BACFG</name>
<evidence type="ECO:0000313" key="2">
    <source>
        <dbReference type="EMBL" id="EIZ00719.1"/>
    </source>
</evidence>
<accession>I9VXJ3</accession>
<sequence>MKVYNKIATFLRWFMLTFIIYQVATSTAGMWIALIIGFFYSPVRSPAVYLCCLPIFYGVYFHYAAFNSDYLRTHYKL</sequence>
<feature type="transmembrane region" description="Helical" evidence="1">
    <location>
        <begin position="46"/>
        <end position="66"/>
    </location>
</feature>
<dbReference type="EMBL" id="AGXP01000015">
    <property type="protein sequence ID" value="EIZ00719.1"/>
    <property type="molecule type" value="Genomic_DNA"/>
</dbReference>
<evidence type="ECO:0000256" key="1">
    <source>
        <dbReference type="SAM" id="Phobius"/>
    </source>
</evidence>
<reference evidence="2 3" key="1">
    <citation type="submission" date="2012-02" db="EMBL/GenBank/DDBJ databases">
        <title>The Genome Sequence of Bacteroides fragilis CL05T12C13.</title>
        <authorList>
            <consortium name="The Broad Institute Genome Sequencing Platform"/>
            <person name="Earl A."/>
            <person name="Ward D."/>
            <person name="Feldgarden M."/>
            <person name="Gevers D."/>
            <person name="Zitomersky N.L."/>
            <person name="Coyne M.J."/>
            <person name="Comstock L.E."/>
            <person name="Young S.K."/>
            <person name="Zeng Q."/>
            <person name="Gargeya S."/>
            <person name="Fitzgerald M."/>
            <person name="Haas B."/>
            <person name="Abouelleil A."/>
            <person name="Alvarado L."/>
            <person name="Arachchi H.M."/>
            <person name="Berlin A."/>
            <person name="Chapman S.B."/>
            <person name="Gearin G."/>
            <person name="Goldberg J."/>
            <person name="Griggs A."/>
            <person name="Gujja S."/>
            <person name="Hansen M."/>
            <person name="Heiman D."/>
            <person name="Howarth C."/>
            <person name="Larimer J."/>
            <person name="Lui A."/>
            <person name="MacDonald P.J.P."/>
            <person name="McCowen C."/>
            <person name="Montmayeur A."/>
            <person name="Murphy C."/>
            <person name="Neiman D."/>
            <person name="Pearson M."/>
            <person name="Priest M."/>
            <person name="Roberts A."/>
            <person name="Saif S."/>
            <person name="Shea T."/>
            <person name="Sisk P."/>
            <person name="Stolte C."/>
            <person name="Sykes S."/>
            <person name="Wortman J."/>
            <person name="Nusbaum C."/>
            <person name="Birren B."/>
        </authorList>
    </citation>
    <scope>NUCLEOTIDE SEQUENCE [LARGE SCALE GENOMIC DNA]</scope>
    <source>
        <strain evidence="2 3">CL05T12C13</strain>
    </source>
</reference>
<dbReference type="RefSeq" id="WP_005800896.1">
    <property type="nucleotide sequence ID" value="NZ_JH724193.1"/>
</dbReference>
<evidence type="ECO:0000313" key="3">
    <source>
        <dbReference type="Proteomes" id="UP000003917"/>
    </source>
</evidence>
<proteinExistence type="predicted"/>
<dbReference type="HOGENOM" id="CLU_198060_0_0_10"/>